<reference evidence="2" key="2">
    <citation type="submission" date="2020-05" db="EMBL/GenBank/DDBJ databases">
        <authorList>
            <person name="Chiriac C."/>
            <person name="Salcher M."/>
            <person name="Ghai R."/>
            <person name="Kavagutti S V."/>
        </authorList>
    </citation>
    <scope>NUCLEOTIDE SEQUENCE</scope>
</reference>
<dbReference type="PANTHER" id="PTHR31350">
    <property type="entry name" value="SI:DKEY-261L7.2"/>
    <property type="match status" value="1"/>
</dbReference>
<dbReference type="EMBL" id="JNSL01000081">
    <property type="protein sequence ID" value="KGA16565.1"/>
    <property type="molecule type" value="Genomic_DNA"/>
</dbReference>
<feature type="domain" description="Protein SirB1 N-terminal" evidence="1">
    <location>
        <begin position="54"/>
        <end position="181"/>
    </location>
</feature>
<gene>
    <name evidence="3" type="ORF">GM51_12255</name>
    <name evidence="2" type="ORF">UFOPK2872_00472</name>
</gene>
<protein>
    <submittedName>
        <fullName evidence="2">Unannotated protein</fullName>
    </submittedName>
</protein>
<evidence type="ECO:0000259" key="1">
    <source>
        <dbReference type="Pfam" id="PF13369"/>
    </source>
</evidence>
<evidence type="ECO:0000313" key="2">
    <source>
        <dbReference type="EMBL" id="CAB4760458.1"/>
    </source>
</evidence>
<dbReference type="Pfam" id="PF13369">
    <property type="entry name" value="Transglut_core2"/>
    <property type="match status" value="1"/>
</dbReference>
<proteinExistence type="predicted"/>
<organism evidence="3">
    <name type="scientific">freshwater metagenome</name>
    <dbReference type="NCBI Taxonomy" id="449393"/>
    <lineage>
        <taxon>unclassified sequences</taxon>
        <taxon>metagenomes</taxon>
        <taxon>ecological metagenomes</taxon>
    </lineage>
</organism>
<dbReference type="EMBL" id="CAEZZM010000039">
    <property type="protein sequence ID" value="CAB4760458.1"/>
    <property type="molecule type" value="Genomic_DNA"/>
</dbReference>
<dbReference type="AlphaFoldDB" id="A0A094PXP5"/>
<accession>A0A094PXP5</accession>
<name>A0A094PXP5_9ZZZZ</name>
<reference evidence="3" key="1">
    <citation type="submission" date="2014-06" db="EMBL/GenBank/DDBJ databases">
        <title>Key roles for freshwater Actinobacteria revealed by deep metagenomic sequencing.</title>
        <authorList>
            <person name="Ghai R."/>
            <person name="Mizuno C.M."/>
            <person name="Picazo A."/>
            <person name="Camacho A."/>
            <person name="Rodriguez-Valera F."/>
        </authorList>
    </citation>
    <scope>NUCLEOTIDE SEQUENCE</scope>
</reference>
<sequence>MDVFREFAQLMADRGVEPQLDLACALISNAGDPTHSVDSVLAAVDKISKEVIADDVPSMMKVLFSPREFFGNSMNYDDPANSLLGNVIESKLGIPISLSVLALSVAERKGFSMFGVGMPGHYLCATIAANGDPVYFDPFHGSGTLTASDCRSLYEGLTGLANWSGEFLNPATSRLTVIRILANLKSIYRRKGDVEGIRWVMRMRLAIPEIAASETTEFARLVRGSN</sequence>
<evidence type="ECO:0000313" key="3">
    <source>
        <dbReference type="EMBL" id="KGA16565.1"/>
    </source>
</evidence>
<dbReference type="InterPro" id="IPR032698">
    <property type="entry name" value="SirB1_N"/>
</dbReference>
<dbReference type="PANTHER" id="PTHR31350:SF21">
    <property type="entry name" value="F-BOX ONLY PROTEIN 21"/>
    <property type="match status" value="1"/>
</dbReference>